<evidence type="ECO:0000256" key="1">
    <source>
        <dbReference type="SAM" id="MobiDB-lite"/>
    </source>
</evidence>
<dbReference type="EMBL" id="JAKELL010000010">
    <property type="protein sequence ID" value="KAH8996022.1"/>
    <property type="molecule type" value="Genomic_DNA"/>
</dbReference>
<evidence type="ECO:0000313" key="2">
    <source>
        <dbReference type="EMBL" id="KAH8996022.1"/>
    </source>
</evidence>
<dbReference type="Proteomes" id="UP001201163">
    <property type="component" value="Unassembled WGS sequence"/>
</dbReference>
<accession>A0AAD4QAC4</accession>
<evidence type="ECO:0000313" key="3">
    <source>
        <dbReference type="Proteomes" id="UP001201163"/>
    </source>
</evidence>
<feature type="region of interest" description="Disordered" evidence="1">
    <location>
        <begin position="77"/>
        <end position="100"/>
    </location>
</feature>
<comment type="caution">
    <text evidence="2">The sequence shown here is derived from an EMBL/GenBank/DDBJ whole genome shotgun (WGS) entry which is preliminary data.</text>
</comment>
<reference evidence="2" key="1">
    <citation type="submission" date="2022-01" db="EMBL/GenBank/DDBJ databases">
        <title>Comparative genomics reveals a dynamic genome evolution in the ectomycorrhizal milk-cap (Lactarius) mushrooms.</title>
        <authorList>
            <consortium name="DOE Joint Genome Institute"/>
            <person name="Lebreton A."/>
            <person name="Tang N."/>
            <person name="Kuo A."/>
            <person name="LaButti K."/>
            <person name="Drula E."/>
            <person name="Barry K."/>
            <person name="Clum A."/>
            <person name="Lipzen A."/>
            <person name="Mousain D."/>
            <person name="Ng V."/>
            <person name="Wang R."/>
            <person name="Wang X."/>
            <person name="Dai Y."/>
            <person name="Henrissat B."/>
            <person name="Grigoriev I.V."/>
            <person name="Guerin-Laguette A."/>
            <person name="Yu F."/>
            <person name="Martin F.M."/>
        </authorList>
    </citation>
    <scope>NUCLEOTIDE SEQUENCE</scope>
    <source>
        <strain evidence="2">QP</strain>
    </source>
</reference>
<organism evidence="2 3">
    <name type="scientific">Lactarius akahatsu</name>
    <dbReference type="NCBI Taxonomy" id="416441"/>
    <lineage>
        <taxon>Eukaryota</taxon>
        <taxon>Fungi</taxon>
        <taxon>Dikarya</taxon>
        <taxon>Basidiomycota</taxon>
        <taxon>Agaricomycotina</taxon>
        <taxon>Agaricomycetes</taxon>
        <taxon>Russulales</taxon>
        <taxon>Russulaceae</taxon>
        <taxon>Lactarius</taxon>
    </lineage>
</organism>
<dbReference type="AlphaFoldDB" id="A0AAD4QAC4"/>
<proteinExistence type="predicted"/>
<protein>
    <submittedName>
        <fullName evidence="2">Uncharacterized protein</fullName>
    </submittedName>
</protein>
<keyword evidence="3" id="KW-1185">Reference proteome</keyword>
<name>A0AAD4QAC4_9AGAM</name>
<gene>
    <name evidence="2" type="ORF">EDB92DRAFT_1844707</name>
</gene>
<sequence length="159" mass="17521">MIKVRRTCLVTKSAALVLRTSPVHLADLGTIDPFRTVSTGRSGEQRRDDGFWADVFVARAAIIVRCHVPRPVRRVGTSLSGAARRNSSHGGTTSARRARSPARPMSCYSCLMRGCATRSERKCAGAGWGTSGSCSCSTRLMYELRILKQLKTQECRERF</sequence>